<gene>
    <name evidence="9" type="ORF">A3A02_03465</name>
</gene>
<dbReference type="InterPro" id="IPR003607">
    <property type="entry name" value="HD/PDEase_dom"/>
</dbReference>
<dbReference type="SUPFAM" id="SSF109604">
    <property type="entry name" value="HD-domain/PDEase-like"/>
    <property type="match status" value="1"/>
</dbReference>
<reference evidence="9 10" key="1">
    <citation type="journal article" date="2016" name="Nat. Commun.">
        <title>Thousands of microbial genomes shed light on interconnected biogeochemical processes in an aquifer system.</title>
        <authorList>
            <person name="Anantharaman K."/>
            <person name="Brown C.T."/>
            <person name="Hug L.A."/>
            <person name="Sharon I."/>
            <person name="Castelle C.J."/>
            <person name="Probst A.J."/>
            <person name="Thomas B.C."/>
            <person name="Singh A."/>
            <person name="Wilkins M.J."/>
            <person name="Karaoz U."/>
            <person name="Brodie E.L."/>
            <person name="Williams K.H."/>
            <person name="Hubbard S.S."/>
            <person name="Banfield J.F."/>
        </authorList>
    </citation>
    <scope>NUCLEOTIDE SEQUENCE [LARGE SCALE GENOMIC DNA]</scope>
</reference>
<dbReference type="PANTHER" id="PTHR11845">
    <property type="entry name" value="5'-DEOXYNUCLEOTIDASE HDDC2"/>
    <property type="match status" value="1"/>
</dbReference>
<dbReference type="GO" id="GO:0005737">
    <property type="term" value="C:cytoplasm"/>
    <property type="evidence" value="ECO:0007669"/>
    <property type="project" value="TreeGrafter"/>
</dbReference>
<feature type="domain" description="HD/PDEase" evidence="8">
    <location>
        <begin position="31"/>
        <end position="145"/>
    </location>
</feature>
<comment type="cofactor">
    <cofactor evidence="2">
        <name>Mn(2+)</name>
        <dbReference type="ChEBI" id="CHEBI:29035"/>
    </cofactor>
</comment>
<comment type="caution">
    <text evidence="9">The sequence shown here is derived from an EMBL/GenBank/DDBJ whole genome shotgun (WGS) entry which is preliminary data.</text>
</comment>
<dbReference type="PANTHER" id="PTHR11845:SF13">
    <property type="entry name" value="5'-DEOXYNUCLEOTIDASE HDDC2"/>
    <property type="match status" value="1"/>
</dbReference>
<evidence type="ECO:0000313" key="9">
    <source>
        <dbReference type="EMBL" id="OGY52487.1"/>
    </source>
</evidence>
<evidence type="ECO:0000256" key="2">
    <source>
        <dbReference type="ARBA" id="ARBA00001936"/>
    </source>
</evidence>
<evidence type="ECO:0000256" key="3">
    <source>
        <dbReference type="ARBA" id="ARBA00001941"/>
    </source>
</evidence>
<comment type="catalytic activity">
    <reaction evidence="1">
        <text>a 2'-deoxyribonucleoside 5'-phosphate + H2O = a 2'-deoxyribonucleoside + phosphate</text>
        <dbReference type="Rhea" id="RHEA:36167"/>
        <dbReference type="ChEBI" id="CHEBI:15377"/>
        <dbReference type="ChEBI" id="CHEBI:18274"/>
        <dbReference type="ChEBI" id="CHEBI:43474"/>
        <dbReference type="ChEBI" id="CHEBI:65317"/>
        <dbReference type="EC" id="3.1.3.89"/>
    </reaction>
</comment>
<dbReference type="InterPro" id="IPR039356">
    <property type="entry name" value="YfbR/HDDC2"/>
</dbReference>
<protein>
    <recommendedName>
        <fullName evidence="5">5'-deoxynucleotidase</fullName>
        <ecNumber evidence="5">3.1.3.89</ecNumber>
    </recommendedName>
</protein>
<proteinExistence type="predicted"/>
<dbReference type="EC" id="3.1.3.89" evidence="5"/>
<accession>A0A1G1YM09</accession>
<evidence type="ECO:0000259" key="8">
    <source>
        <dbReference type="SMART" id="SM00471"/>
    </source>
</evidence>
<keyword evidence="7" id="KW-0378">Hydrolase</keyword>
<evidence type="ECO:0000256" key="6">
    <source>
        <dbReference type="ARBA" id="ARBA00022723"/>
    </source>
</evidence>
<dbReference type="GO" id="GO:0002953">
    <property type="term" value="F:5'-deoxynucleotidase activity"/>
    <property type="evidence" value="ECO:0007669"/>
    <property type="project" value="UniProtKB-EC"/>
</dbReference>
<organism evidence="9 10">
    <name type="scientific">Candidatus Buchananbacteria bacterium RIFCSPLOWO2_01_FULL_39_33</name>
    <dbReference type="NCBI Taxonomy" id="1797543"/>
    <lineage>
        <taxon>Bacteria</taxon>
        <taxon>Candidatus Buchananiibacteriota</taxon>
    </lineage>
</organism>
<dbReference type="Proteomes" id="UP000177376">
    <property type="component" value="Unassembled WGS sequence"/>
</dbReference>
<dbReference type="GO" id="GO:0046872">
    <property type="term" value="F:metal ion binding"/>
    <property type="evidence" value="ECO:0007669"/>
    <property type="project" value="UniProtKB-KW"/>
</dbReference>
<keyword evidence="6" id="KW-0479">Metal-binding</keyword>
<evidence type="ECO:0000256" key="7">
    <source>
        <dbReference type="ARBA" id="ARBA00022801"/>
    </source>
</evidence>
<evidence type="ECO:0000256" key="5">
    <source>
        <dbReference type="ARBA" id="ARBA00012964"/>
    </source>
</evidence>
<dbReference type="Gene3D" id="1.10.3210.10">
    <property type="entry name" value="Hypothetical protein af1432"/>
    <property type="match status" value="1"/>
</dbReference>
<dbReference type="SMART" id="SM00471">
    <property type="entry name" value="HDc"/>
    <property type="match status" value="1"/>
</dbReference>
<dbReference type="Pfam" id="PF13023">
    <property type="entry name" value="HD_3"/>
    <property type="match status" value="1"/>
</dbReference>
<dbReference type="CDD" id="cd00077">
    <property type="entry name" value="HDc"/>
    <property type="match status" value="1"/>
</dbReference>
<dbReference type="InterPro" id="IPR006674">
    <property type="entry name" value="HD_domain"/>
</dbReference>
<dbReference type="EMBL" id="MHIM01000018">
    <property type="protein sequence ID" value="OGY52487.1"/>
    <property type="molecule type" value="Genomic_DNA"/>
</dbReference>
<evidence type="ECO:0000256" key="1">
    <source>
        <dbReference type="ARBA" id="ARBA00001638"/>
    </source>
</evidence>
<evidence type="ECO:0000256" key="4">
    <source>
        <dbReference type="ARBA" id="ARBA00011738"/>
    </source>
</evidence>
<sequence>MEDFNKIADFLFEVGMLAKTPRSGFFFLGSGEQSVAEHTTRTIYIGYTLARLAKNQNINIDKIIKMCIFHDLSEARVSDLNYVHQKYTEKKESEAVKDLTNTLPFGQEIADIISEYEKRETLEAKIAKDADNLEFLISLKEQMDIGNIRAKDWLPAIEKRLLTEGAKNVAKAIISRDSDQWWFGDKNDEWWINRNKNNSA</sequence>
<dbReference type="AlphaFoldDB" id="A0A1G1YM09"/>
<comment type="cofactor">
    <cofactor evidence="3">
        <name>Co(2+)</name>
        <dbReference type="ChEBI" id="CHEBI:48828"/>
    </cofactor>
</comment>
<evidence type="ECO:0000313" key="10">
    <source>
        <dbReference type="Proteomes" id="UP000177376"/>
    </source>
</evidence>
<comment type="subunit">
    <text evidence="4">Homodimer.</text>
</comment>
<name>A0A1G1YM09_9BACT</name>